<gene>
    <name evidence="6" type="ORF">EDD76_11147</name>
</gene>
<keyword evidence="3" id="KW-0238">DNA-binding</keyword>
<evidence type="ECO:0000256" key="1">
    <source>
        <dbReference type="ARBA" id="ARBA00022491"/>
    </source>
</evidence>
<dbReference type="InterPro" id="IPR028082">
    <property type="entry name" value="Peripla_BP_I"/>
</dbReference>
<comment type="caution">
    <text evidence="6">The sequence shown here is derived from an EMBL/GenBank/DDBJ whole genome shotgun (WGS) entry which is preliminary data.</text>
</comment>
<dbReference type="SUPFAM" id="SSF53822">
    <property type="entry name" value="Periplasmic binding protein-like I"/>
    <property type="match status" value="1"/>
</dbReference>
<evidence type="ECO:0000313" key="7">
    <source>
        <dbReference type="Proteomes" id="UP000295718"/>
    </source>
</evidence>
<evidence type="ECO:0000313" key="6">
    <source>
        <dbReference type="EMBL" id="TCL56553.1"/>
    </source>
</evidence>
<dbReference type="PANTHER" id="PTHR30146">
    <property type="entry name" value="LACI-RELATED TRANSCRIPTIONAL REPRESSOR"/>
    <property type="match status" value="1"/>
</dbReference>
<dbReference type="Gene3D" id="1.10.260.40">
    <property type="entry name" value="lambda repressor-like DNA-binding domains"/>
    <property type="match status" value="1"/>
</dbReference>
<dbReference type="GO" id="GO:0000976">
    <property type="term" value="F:transcription cis-regulatory region binding"/>
    <property type="evidence" value="ECO:0007669"/>
    <property type="project" value="TreeGrafter"/>
</dbReference>
<dbReference type="SMART" id="SM00354">
    <property type="entry name" value="HTH_LACI"/>
    <property type="match status" value="1"/>
</dbReference>
<accession>A0A4R1QTV3</accession>
<proteinExistence type="predicted"/>
<dbReference type="InterPro" id="IPR000843">
    <property type="entry name" value="HTH_LacI"/>
</dbReference>
<dbReference type="GO" id="GO:0003700">
    <property type="term" value="F:DNA-binding transcription factor activity"/>
    <property type="evidence" value="ECO:0007669"/>
    <property type="project" value="TreeGrafter"/>
</dbReference>
<name>A0A4R1QTV3_9FIRM</name>
<evidence type="ECO:0000256" key="3">
    <source>
        <dbReference type="ARBA" id="ARBA00023125"/>
    </source>
</evidence>
<keyword evidence="1" id="KW-0678">Repressor</keyword>
<dbReference type="PANTHER" id="PTHR30146:SF148">
    <property type="entry name" value="HTH-TYPE TRANSCRIPTIONAL REPRESSOR PURR-RELATED"/>
    <property type="match status" value="1"/>
</dbReference>
<dbReference type="Proteomes" id="UP000295718">
    <property type="component" value="Unassembled WGS sequence"/>
</dbReference>
<reference evidence="6 7" key="1">
    <citation type="submission" date="2019-03" db="EMBL/GenBank/DDBJ databases">
        <title>Genomic Encyclopedia of Type Strains, Phase IV (KMG-IV): sequencing the most valuable type-strain genomes for metagenomic binning, comparative biology and taxonomic classification.</title>
        <authorList>
            <person name="Goeker M."/>
        </authorList>
    </citation>
    <scope>NUCLEOTIDE SEQUENCE [LARGE SCALE GENOMIC DNA]</scope>
    <source>
        <strain evidence="6 7">DSM 100556</strain>
    </source>
</reference>
<dbReference type="STRING" id="1469948.GCA_000732725_01534"/>
<dbReference type="SUPFAM" id="SSF47413">
    <property type="entry name" value="lambda repressor-like DNA-binding domains"/>
    <property type="match status" value="1"/>
</dbReference>
<protein>
    <submittedName>
        <fullName evidence="6">LacI family transcriptional regulator</fullName>
    </submittedName>
</protein>
<sequence length="336" mass="38038">MAVQKPISMQNIADELGISKVTVSKALNGKDGVSDELKDKIFQVAEQYGYILPDYGQRKTRKVGVIMSDRFTSMSDSGKFYIGMYERIISELRKASCTSVMITPNRNSLMGDLETIGKKGMFDGLILLGILDHVVRDKVDSIDLPKVYVDVYDETHKSDSVVTENIYSTYEMTEYLMQMGHKDIGFVGTVGATTSITDRYLGYMRALMEQRVEPNLQWLIPDRTIEGEAIELKLPDTLPSAFLCNCDEAAFRLVRVLKERKLRIPEDISIVGFDNDIYAELCEPQLTTIAVNMEEIGKVVSKRIIRRMDNPNKKGGEVYRVIGKNIFRNSVRDLNK</sequence>
<evidence type="ECO:0000256" key="2">
    <source>
        <dbReference type="ARBA" id="ARBA00023015"/>
    </source>
</evidence>
<dbReference type="PROSITE" id="PS50932">
    <property type="entry name" value="HTH_LACI_2"/>
    <property type="match status" value="1"/>
</dbReference>
<dbReference type="Pfam" id="PF13377">
    <property type="entry name" value="Peripla_BP_3"/>
    <property type="match status" value="1"/>
</dbReference>
<dbReference type="CDD" id="cd01392">
    <property type="entry name" value="HTH_LacI"/>
    <property type="match status" value="1"/>
</dbReference>
<dbReference type="Pfam" id="PF00356">
    <property type="entry name" value="LacI"/>
    <property type="match status" value="1"/>
</dbReference>
<dbReference type="Gene3D" id="3.40.50.2300">
    <property type="match status" value="2"/>
</dbReference>
<keyword evidence="4" id="KW-0804">Transcription</keyword>
<evidence type="ECO:0000256" key="4">
    <source>
        <dbReference type="ARBA" id="ARBA00023163"/>
    </source>
</evidence>
<organism evidence="6 7">
    <name type="scientific">Kineothrix alysoides</name>
    <dbReference type="NCBI Taxonomy" id="1469948"/>
    <lineage>
        <taxon>Bacteria</taxon>
        <taxon>Bacillati</taxon>
        <taxon>Bacillota</taxon>
        <taxon>Clostridia</taxon>
        <taxon>Lachnospirales</taxon>
        <taxon>Lachnospiraceae</taxon>
        <taxon>Kineothrix</taxon>
    </lineage>
</organism>
<dbReference type="InterPro" id="IPR010982">
    <property type="entry name" value="Lambda_DNA-bd_dom_sf"/>
</dbReference>
<dbReference type="RefSeq" id="WP_031390249.1">
    <property type="nucleotide sequence ID" value="NZ_JPNB01000001.1"/>
</dbReference>
<dbReference type="InterPro" id="IPR046335">
    <property type="entry name" value="LacI/GalR-like_sensor"/>
</dbReference>
<dbReference type="OrthoDB" id="2026446at2"/>
<keyword evidence="2" id="KW-0805">Transcription regulation</keyword>
<dbReference type="AlphaFoldDB" id="A0A4R1QTV3"/>
<dbReference type="EMBL" id="SLUO01000011">
    <property type="protein sequence ID" value="TCL56553.1"/>
    <property type="molecule type" value="Genomic_DNA"/>
</dbReference>
<evidence type="ECO:0000259" key="5">
    <source>
        <dbReference type="PROSITE" id="PS50932"/>
    </source>
</evidence>
<feature type="domain" description="HTH lacI-type" evidence="5">
    <location>
        <begin position="7"/>
        <end position="62"/>
    </location>
</feature>
<keyword evidence="7" id="KW-1185">Reference proteome</keyword>